<dbReference type="GO" id="GO:1901135">
    <property type="term" value="P:carbohydrate derivative metabolic process"/>
    <property type="evidence" value="ECO:0007669"/>
    <property type="project" value="UniProtKB-ARBA"/>
</dbReference>
<reference evidence="4 5" key="1">
    <citation type="submission" date="2020-06" db="EMBL/GenBank/DDBJ databases">
        <title>Transcriptomic and genomic resources for Thalictrum thalictroides and T. hernandezii: Facilitating candidate gene discovery in an emerging model plant lineage.</title>
        <authorList>
            <person name="Arias T."/>
            <person name="Riano-Pachon D.M."/>
            <person name="Di Stilio V.S."/>
        </authorList>
    </citation>
    <scope>NUCLEOTIDE SEQUENCE [LARGE SCALE GENOMIC DNA]</scope>
    <source>
        <strain evidence="5">cv. WT478/WT964</strain>
        <tissue evidence="4">Leaves</tissue>
    </source>
</reference>
<keyword evidence="2" id="KW-0472">Membrane</keyword>
<comment type="similarity">
    <text evidence="1">Belongs to the UDP-glycosyltransferase family.</text>
</comment>
<keyword evidence="4" id="KW-0808">Transferase</keyword>
<organism evidence="4 5">
    <name type="scientific">Thalictrum thalictroides</name>
    <name type="common">Rue-anemone</name>
    <name type="synonym">Anemone thalictroides</name>
    <dbReference type="NCBI Taxonomy" id="46969"/>
    <lineage>
        <taxon>Eukaryota</taxon>
        <taxon>Viridiplantae</taxon>
        <taxon>Streptophyta</taxon>
        <taxon>Embryophyta</taxon>
        <taxon>Tracheophyta</taxon>
        <taxon>Spermatophyta</taxon>
        <taxon>Magnoliopsida</taxon>
        <taxon>Ranunculales</taxon>
        <taxon>Ranunculaceae</taxon>
        <taxon>Thalictroideae</taxon>
        <taxon>Thalictrum</taxon>
    </lineage>
</organism>
<dbReference type="Proteomes" id="UP000554482">
    <property type="component" value="Unassembled WGS sequence"/>
</dbReference>
<keyword evidence="5" id="KW-1185">Reference proteome</keyword>
<dbReference type="InterPro" id="IPR058980">
    <property type="entry name" value="Glyco_transf_N"/>
</dbReference>
<gene>
    <name evidence="4" type="ORF">FRX31_017163</name>
</gene>
<comment type="caution">
    <text evidence="4">The sequence shown here is derived from an EMBL/GenBank/DDBJ whole genome shotgun (WGS) entry which is preliminary data.</text>
</comment>
<evidence type="ECO:0000313" key="4">
    <source>
        <dbReference type="EMBL" id="KAF5193250.1"/>
    </source>
</evidence>
<dbReference type="AlphaFoldDB" id="A0A7J6W9I0"/>
<feature type="transmembrane region" description="Helical" evidence="2">
    <location>
        <begin position="144"/>
        <end position="166"/>
    </location>
</feature>
<evidence type="ECO:0000313" key="5">
    <source>
        <dbReference type="Proteomes" id="UP000554482"/>
    </source>
</evidence>
<dbReference type="Gene3D" id="3.40.50.2000">
    <property type="entry name" value="Glycogen Phosphorylase B"/>
    <property type="match status" value="1"/>
</dbReference>
<accession>A0A7J6W9I0</accession>
<dbReference type="PANTHER" id="PTHR48044">
    <property type="entry name" value="GLYCOSYLTRANSFERASE"/>
    <property type="match status" value="1"/>
</dbReference>
<evidence type="ECO:0000256" key="1">
    <source>
        <dbReference type="ARBA" id="ARBA00009995"/>
    </source>
</evidence>
<keyword evidence="2" id="KW-1133">Transmembrane helix</keyword>
<dbReference type="PANTHER" id="PTHR48044:SF22">
    <property type="entry name" value="GLYCOSYLTRANSFERASE"/>
    <property type="match status" value="1"/>
</dbReference>
<sequence length="181" mass="20129">MAQQHPNCDGVVVVMVPLPAQGHLNPLLHLTRVISSRGLPVHYIGLTTHIRQAKDRVHGWDPSNNSNIHFHEFNIPQIVHTTPPVNSHVSTCKYPSHLLPTFTAANTHLREPLGVLLRHLSTTNRRVVVVHDSMMSFAAHEASFLSNVEAFSFIVTSAFAVLHFVWEGYGKLADEGNNIDN</sequence>
<keyword evidence="2" id="KW-0812">Transmembrane</keyword>
<evidence type="ECO:0000259" key="3">
    <source>
        <dbReference type="Pfam" id="PF26168"/>
    </source>
</evidence>
<dbReference type="OrthoDB" id="1700074at2759"/>
<name>A0A7J6W9I0_THATH</name>
<dbReference type="Pfam" id="PF26168">
    <property type="entry name" value="Glyco_transf_N"/>
    <property type="match status" value="1"/>
</dbReference>
<proteinExistence type="inferred from homology"/>
<dbReference type="SUPFAM" id="SSF53756">
    <property type="entry name" value="UDP-Glycosyltransferase/glycogen phosphorylase"/>
    <property type="match status" value="1"/>
</dbReference>
<evidence type="ECO:0000256" key="2">
    <source>
        <dbReference type="SAM" id="Phobius"/>
    </source>
</evidence>
<feature type="domain" description="Glycosyltransferase N-terminal" evidence="3">
    <location>
        <begin position="10"/>
        <end position="170"/>
    </location>
</feature>
<protein>
    <submittedName>
        <fullName evidence="4">Zeatin o-glucosyltransferase</fullName>
    </submittedName>
</protein>
<dbReference type="EMBL" id="JABWDY010020316">
    <property type="protein sequence ID" value="KAF5193250.1"/>
    <property type="molecule type" value="Genomic_DNA"/>
</dbReference>
<dbReference type="GO" id="GO:0008194">
    <property type="term" value="F:UDP-glycosyltransferase activity"/>
    <property type="evidence" value="ECO:0007669"/>
    <property type="project" value="UniProtKB-ARBA"/>
</dbReference>